<sequence>KGLTKHSQRRRLMAAAARCGSRWPRGDCVRASLAWGSTEQRRCRRSYCPSPGSAGGTRGSGHCAAPGTGLSGCESLGWLLRP</sequence>
<dbReference type="EMBL" id="CAJNNV010024894">
    <property type="protein sequence ID" value="CAE8611055.1"/>
    <property type="molecule type" value="Genomic_DNA"/>
</dbReference>
<gene>
    <name evidence="2" type="ORF">PGLA1383_LOCUS28866</name>
</gene>
<comment type="caution">
    <text evidence="2">The sequence shown here is derived from an EMBL/GenBank/DDBJ whole genome shotgun (WGS) entry which is preliminary data.</text>
</comment>
<dbReference type="Proteomes" id="UP000654075">
    <property type="component" value="Unassembled WGS sequence"/>
</dbReference>
<feature type="non-terminal residue" evidence="2">
    <location>
        <position position="1"/>
    </location>
</feature>
<proteinExistence type="predicted"/>
<name>A0A813FL02_POLGL</name>
<protein>
    <submittedName>
        <fullName evidence="2">Uncharacterized protein</fullName>
    </submittedName>
</protein>
<evidence type="ECO:0000256" key="1">
    <source>
        <dbReference type="SAM" id="MobiDB-lite"/>
    </source>
</evidence>
<accession>A0A813FL02</accession>
<feature type="non-terminal residue" evidence="2">
    <location>
        <position position="82"/>
    </location>
</feature>
<evidence type="ECO:0000313" key="2">
    <source>
        <dbReference type="EMBL" id="CAE8611055.1"/>
    </source>
</evidence>
<evidence type="ECO:0000313" key="3">
    <source>
        <dbReference type="Proteomes" id="UP000654075"/>
    </source>
</evidence>
<keyword evidence="3" id="KW-1185">Reference proteome</keyword>
<reference evidence="2" key="1">
    <citation type="submission" date="2021-02" db="EMBL/GenBank/DDBJ databases">
        <authorList>
            <person name="Dougan E. K."/>
            <person name="Rhodes N."/>
            <person name="Thang M."/>
            <person name="Chan C."/>
        </authorList>
    </citation>
    <scope>NUCLEOTIDE SEQUENCE</scope>
</reference>
<dbReference type="AlphaFoldDB" id="A0A813FL02"/>
<organism evidence="2 3">
    <name type="scientific">Polarella glacialis</name>
    <name type="common">Dinoflagellate</name>
    <dbReference type="NCBI Taxonomy" id="89957"/>
    <lineage>
        <taxon>Eukaryota</taxon>
        <taxon>Sar</taxon>
        <taxon>Alveolata</taxon>
        <taxon>Dinophyceae</taxon>
        <taxon>Suessiales</taxon>
        <taxon>Suessiaceae</taxon>
        <taxon>Polarella</taxon>
    </lineage>
</organism>
<feature type="region of interest" description="Disordered" evidence="1">
    <location>
        <begin position="49"/>
        <end position="71"/>
    </location>
</feature>